<reference evidence="3" key="1">
    <citation type="submission" date="2022-04" db="EMBL/GenBank/DDBJ databases">
        <title>Alcanivorax sp. CY1518 draft genome sequence.</title>
        <authorList>
            <person name="Zhao G."/>
            <person name="An M."/>
        </authorList>
    </citation>
    <scope>NUCLEOTIDE SEQUENCE</scope>
    <source>
        <strain evidence="3">CY1518</strain>
    </source>
</reference>
<dbReference type="Proteomes" id="UP001165524">
    <property type="component" value="Unassembled WGS sequence"/>
</dbReference>
<dbReference type="RefSeq" id="WP_246952864.1">
    <property type="nucleotide sequence ID" value="NZ_JALKII010000007.1"/>
</dbReference>
<dbReference type="EMBL" id="JALKII010000007">
    <property type="protein sequence ID" value="MCK0538336.1"/>
    <property type="molecule type" value="Genomic_DNA"/>
</dbReference>
<dbReference type="InterPro" id="IPR036515">
    <property type="entry name" value="Transposase_17_sf"/>
</dbReference>
<evidence type="ECO:0000313" key="3">
    <source>
        <dbReference type="EMBL" id="MCK0538336.1"/>
    </source>
</evidence>
<dbReference type="PANTHER" id="PTHR34322:SF2">
    <property type="entry name" value="TRANSPOSASE IS200-LIKE DOMAIN-CONTAINING PROTEIN"/>
    <property type="match status" value="1"/>
</dbReference>
<feature type="compositionally biased region" description="Low complexity" evidence="1">
    <location>
        <begin position="245"/>
        <end position="261"/>
    </location>
</feature>
<proteinExistence type="predicted"/>
<evidence type="ECO:0000256" key="1">
    <source>
        <dbReference type="SAM" id="MobiDB-lite"/>
    </source>
</evidence>
<feature type="region of interest" description="Disordered" evidence="1">
    <location>
        <begin position="245"/>
        <end position="270"/>
    </location>
</feature>
<evidence type="ECO:0000313" key="4">
    <source>
        <dbReference type="Proteomes" id="UP001165524"/>
    </source>
</evidence>
<dbReference type="InterPro" id="IPR002686">
    <property type="entry name" value="Transposase_17"/>
</dbReference>
<comment type="caution">
    <text evidence="3">The sequence shown here is derived from an EMBL/GenBank/DDBJ whole genome shotgun (WGS) entry which is preliminary data.</text>
</comment>
<dbReference type="SMART" id="SM01321">
    <property type="entry name" value="Y1_Tnp"/>
    <property type="match status" value="1"/>
</dbReference>
<sequence length="382" mass="42231">MARPRSQQISLDTTAYYHCIGRCVRRAFLCGEDALTGRSFEHRRAWMVERLALLTDVFAIDLYAYAVMANHYHLVVRINPARMDAWSDHDIAQRWLRLFTGPRCVHQWLTGGELDAATHDQALAEITKWRHRLADLSWFMRCLNEHIARRANEEDHCTGHFWEGRFKVHALRDEASVLRCMAYVDLNPVRAGLAEVPEEGDYTSYQQRCRGLVAGEFRSGTAGVGRVALKAGVTSDADAVHRAHTTAGARATDAASPTAATSELASPPPGIAVAADSEEATGKLALPRLIELGHRPDVEPCEEAPCPIRQFALSDYLALVDWTGRAEQPGKRHAIPAAAANVMQRLNLDSADWLALMRPRKAAVLKFEVAGSRPAPHTGSMG</sequence>
<organism evidence="3 4">
    <name type="scientific">Alcanivorax quisquiliarum</name>
    <dbReference type="NCBI Taxonomy" id="2933565"/>
    <lineage>
        <taxon>Bacteria</taxon>
        <taxon>Pseudomonadati</taxon>
        <taxon>Pseudomonadota</taxon>
        <taxon>Gammaproteobacteria</taxon>
        <taxon>Oceanospirillales</taxon>
        <taxon>Alcanivoracaceae</taxon>
        <taxon>Alcanivorax</taxon>
    </lineage>
</organism>
<evidence type="ECO:0000259" key="2">
    <source>
        <dbReference type="SMART" id="SM01321"/>
    </source>
</evidence>
<accession>A0ABT0E905</accession>
<dbReference type="PANTHER" id="PTHR34322">
    <property type="entry name" value="TRANSPOSASE, Y1_TNP DOMAIN-CONTAINING"/>
    <property type="match status" value="1"/>
</dbReference>
<name>A0ABT0E905_9GAMM</name>
<keyword evidence="4" id="KW-1185">Reference proteome</keyword>
<dbReference type="SUPFAM" id="SSF143422">
    <property type="entry name" value="Transposase IS200-like"/>
    <property type="match status" value="1"/>
</dbReference>
<protein>
    <submittedName>
        <fullName evidence="3">Transposase</fullName>
    </submittedName>
</protein>
<gene>
    <name evidence="3" type="ORF">MU846_11500</name>
</gene>
<dbReference type="Gene3D" id="3.30.70.1290">
    <property type="entry name" value="Transposase IS200-like"/>
    <property type="match status" value="1"/>
</dbReference>
<feature type="domain" description="Transposase IS200-like" evidence="2">
    <location>
        <begin position="12"/>
        <end position="187"/>
    </location>
</feature>